<organism evidence="1 2">
    <name type="scientific">Acaulospora colombiana</name>
    <dbReference type="NCBI Taxonomy" id="27376"/>
    <lineage>
        <taxon>Eukaryota</taxon>
        <taxon>Fungi</taxon>
        <taxon>Fungi incertae sedis</taxon>
        <taxon>Mucoromycota</taxon>
        <taxon>Glomeromycotina</taxon>
        <taxon>Glomeromycetes</taxon>
        <taxon>Diversisporales</taxon>
        <taxon>Acaulosporaceae</taxon>
        <taxon>Acaulospora</taxon>
    </lineage>
</organism>
<name>A0ACA9MG09_9GLOM</name>
<evidence type="ECO:0000313" key="2">
    <source>
        <dbReference type="Proteomes" id="UP000789525"/>
    </source>
</evidence>
<dbReference type="Proteomes" id="UP000789525">
    <property type="component" value="Unassembled WGS sequence"/>
</dbReference>
<protein>
    <submittedName>
        <fullName evidence="1">14636_t:CDS:1</fullName>
    </submittedName>
</protein>
<feature type="non-terminal residue" evidence="1">
    <location>
        <position position="927"/>
    </location>
</feature>
<accession>A0ACA9MG09</accession>
<comment type="caution">
    <text evidence="1">The sequence shown here is derived from an EMBL/GenBank/DDBJ whole genome shotgun (WGS) entry which is preliminary data.</text>
</comment>
<sequence>MYHVAPAFEGGVPPSAQTGDCNTRELHEKIESLQVRIKELETALAQLQSTFTTEPHPLLVKPHTTTTEHSQSNERISKDNEPEDEDLVDTFGSLTIGTEGETVCESSLSFQTPLILTFSQRKEAETNNKADLGLPIDIILLSRLFPFKNTILGVGNVANDQQVAVFFISMAIYVLGDPKHPMYHPDARRYYHLSRVSMSLGEELFSTFNIMIDDPDGPNRAWGALGLAIRLAQMSIDCRVATSDLISIDRDNEQWNKYPEQAERRRRIWWDLVLYETIYGFAMGRPRAIYPASVTFLSLNFSTDNSSSDITIQKCQRIARMKARHHHVSDYKLHATKWIAGCLGSVLDEAFAVKPPPYSSILNVPSLGHLMKGDDSEIGPEVLLRSLSTTGLREIAKQPYEPLSSKYAISVLAVHYSSTLLLHGISRSSHIVEQVCLSAIVIKSPGCSLAPSSLTEIDRIKDTLTGPTIVKLHEQAHLAMNKYNEGKWSRNASVDGPDADVMKFIGRTDFAPAKQQDVTVKIATENPFENEAHSMLFEYMKQFETQPEKPTGTPTSTPHFIPGNSIFSYDMPGLGNSIGSFDSHTANRPLRQIDIVNDLVPSSESATTTSQMSHSTRWPSSHQHNSPHTPTPIQGDSSNIPSQDFLFQDLLLDQGTGLGQANQQPSQDQIWEQFLSSLIYDELGNLYVPRHTLMSLASSSHIRATFSALICRDVLPATWTCGIDSYYRFILSNTRDLHEKIEALQNRIKELEAALAQLQSKSLKAATESLRSDDETTKYTESDDEDLVDTFGSLTIDPEGKSIQRNEDDPTSNTNTDPELPVDILLLSKLSPLKSVHEAEDVTRALIRSYLPPRDVAYDTSSAVWNEFRQMIFEPVYTPELKASDQQIALFFMSMALCMLSDPSQLVYHPNGRRYYHLSRASISLSE</sequence>
<dbReference type="EMBL" id="CAJVPT010012512">
    <property type="protein sequence ID" value="CAG8588100.1"/>
    <property type="molecule type" value="Genomic_DNA"/>
</dbReference>
<keyword evidence="2" id="KW-1185">Reference proteome</keyword>
<gene>
    <name evidence="1" type="ORF">ACOLOM_LOCUS6217</name>
</gene>
<proteinExistence type="predicted"/>
<evidence type="ECO:0000313" key="1">
    <source>
        <dbReference type="EMBL" id="CAG8588100.1"/>
    </source>
</evidence>
<reference evidence="1" key="1">
    <citation type="submission" date="2021-06" db="EMBL/GenBank/DDBJ databases">
        <authorList>
            <person name="Kallberg Y."/>
            <person name="Tangrot J."/>
            <person name="Rosling A."/>
        </authorList>
    </citation>
    <scope>NUCLEOTIDE SEQUENCE</scope>
    <source>
        <strain evidence="1">CL356</strain>
    </source>
</reference>